<keyword evidence="2" id="KW-1185">Reference proteome</keyword>
<name>A0ACC1CMU8_9NEOP</name>
<protein>
    <submittedName>
        <fullName evidence="1">Uncharacterized protein</fullName>
    </submittedName>
</protein>
<evidence type="ECO:0000313" key="1">
    <source>
        <dbReference type="EMBL" id="KAJ0172704.1"/>
    </source>
</evidence>
<gene>
    <name evidence="1" type="ORF">K1T71_011843</name>
</gene>
<accession>A0ACC1CMU8</accession>
<evidence type="ECO:0000313" key="2">
    <source>
        <dbReference type="Proteomes" id="UP000824533"/>
    </source>
</evidence>
<dbReference type="Proteomes" id="UP000824533">
    <property type="component" value="Linkage Group LG21"/>
</dbReference>
<comment type="caution">
    <text evidence="1">The sequence shown here is derived from an EMBL/GenBank/DDBJ whole genome shotgun (WGS) entry which is preliminary data.</text>
</comment>
<reference evidence="1 2" key="1">
    <citation type="journal article" date="2021" name="Front. Genet.">
        <title>Chromosome-Level Genome Assembly Reveals Significant Gene Expansion in the Toll and IMD Signaling Pathways of Dendrolimus kikuchii.</title>
        <authorList>
            <person name="Zhou J."/>
            <person name="Wu P."/>
            <person name="Xiong Z."/>
            <person name="Liu N."/>
            <person name="Zhao N."/>
            <person name="Ji M."/>
            <person name="Qiu Y."/>
            <person name="Yang B."/>
        </authorList>
    </citation>
    <scope>NUCLEOTIDE SEQUENCE [LARGE SCALE GENOMIC DNA]</scope>
    <source>
        <strain evidence="1">Ann1</strain>
    </source>
</reference>
<proteinExistence type="predicted"/>
<organism evidence="1 2">
    <name type="scientific">Dendrolimus kikuchii</name>
    <dbReference type="NCBI Taxonomy" id="765133"/>
    <lineage>
        <taxon>Eukaryota</taxon>
        <taxon>Metazoa</taxon>
        <taxon>Ecdysozoa</taxon>
        <taxon>Arthropoda</taxon>
        <taxon>Hexapoda</taxon>
        <taxon>Insecta</taxon>
        <taxon>Pterygota</taxon>
        <taxon>Neoptera</taxon>
        <taxon>Endopterygota</taxon>
        <taxon>Lepidoptera</taxon>
        <taxon>Glossata</taxon>
        <taxon>Ditrysia</taxon>
        <taxon>Bombycoidea</taxon>
        <taxon>Lasiocampidae</taxon>
        <taxon>Dendrolimus</taxon>
    </lineage>
</organism>
<dbReference type="EMBL" id="CM034407">
    <property type="protein sequence ID" value="KAJ0172704.1"/>
    <property type="molecule type" value="Genomic_DNA"/>
</dbReference>
<sequence length="113" mass="13275">MKFLKADILNWNVADDIYCKTTVLRKEFIITTSREKIESNEEIRYILNFYYKKGKNATQAAKKICDVYEPNAVSVRVAQIWFKRFQSGNFDIKDARRSGRPVTDKIDAIFVKK</sequence>